<protein>
    <submittedName>
        <fullName evidence="1">Uncharacterized protein</fullName>
    </submittedName>
</protein>
<evidence type="ECO:0000313" key="1">
    <source>
        <dbReference type="EMBL" id="PFX18031.1"/>
    </source>
</evidence>
<reference evidence="2" key="1">
    <citation type="journal article" date="2017" name="bioRxiv">
        <title>Comparative analysis of the genomes of Stylophora pistillata and Acropora digitifera provides evidence for extensive differences between species of corals.</title>
        <authorList>
            <person name="Voolstra C.R."/>
            <person name="Li Y."/>
            <person name="Liew Y.J."/>
            <person name="Baumgarten S."/>
            <person name="Zoccola D."/>
            <person name="Flot J.-F."/>
            <person name="Tambutte S."/>
            <person name="Allemand D."/>
            <person name="Aranda M."/>
        </authorList>
    </citation>
    <scope>NUCLEOTIDE SEQUENCE [LARGE SCALE GENOMIC DNA]</scope>
</reference>
<evidence type="ECO:0000313" key="2">
    <source>
        <dbReference type="Proteomes" id="UP000225706"/>
    </source>
</evidence>
<name>A0A2B4RK86_STYPI</name>
<accession>A0A2B4RK86</accession>
<gene>
    <name evidence="1" type="ORF">AWC38_SpisGene17624</name>
</gene>
<proteinExistence type="predicted"/>
<sequence length="93" mass="10804">MVYNTEKESYIPDRHPSYVRAVESHWGRTCDRDHWKTKAYAFFKQPLSCRIVPVKVQSTVFVTVEGGDEWTNSCLQAPKTPQNCIQDNCKRVP</sequence>
<dbReference type="EMBL" id="LSMT01000435">
    <property type="protein sequence ID" value="PFX18031.1"/>
    <property type="molecule type" value="Genomic_DNA"/>
</dbReference>
<dbReference type="AlphaFoldDB" id="A0A2B4RK86"/>
<comment type="caution">
    <text evidence="1">The sequence shown here is derived from an EMBL/GenBank/DDBJ whole genome shotgun (WGS) entry which is preliminary data.</text>
</comment>
<organism evidence="1 2">
    <name type="scientific">Stylophora pistillata</name>
    <name type="common">Smooth cauliflower coral</name>
    <dbReference type="NCBI Taxonomy" id="50429"/>
    <lineage>
        <taxon>Eukaryota</taxon>
        <taxon>Metazoa</taxon>
        <taxon>Cnidaria</taxon>
        <taxon>Anthozoa</taxon>
        <taxon>Hexacorallia</taxon>
        <taxon>Scleractinia</taxon>
        <taxon>Astrocoeniina</taxon>
        <taxon>Pocilloporidae</taxon>
        <taxon>Stylophora</taxon>
    </lineage>
</organism>
<keyword evidence="2" id="KW-1185">Reference proteome</keyword>
<dbReference type="Proteomes" id="UP000225706">
    <property type="component" value="Unassembled WGS sequence"/>
</dbReference>